<feature type="transmembrane region" description="Helical" evidence="2">
    <location>
        <begin position="87"/>
        <end position="113"/>
    </location>
</feature>
<evidence type="ECO:0000313" key="4">
    <source>
        <dbReference type="Proteomes" id="UP001595075"/>
    </source>
</evidence>
<feature type="region of interest" description="Disordered" evidence="1">
    <location>
        <begin position="1"/>
        <end position="20"/>
    </location>
</feature>
<gene>
    <name evidence="3" type="ORF">VTL71DRAFT_9215</name>
</gene>
<sequence>MGRLKDNKATQRGPAQPSLPKIEYQTRYRTYGSLPERMATTSPGELGSTRTILKKGDLCVYEYEEKRMMQWQEHVGRGGQEWSISSAYLALLCILFVVMRFMVGSVLVLVLVLEPCPEKGLGYSGLG</sequence>
<organism evidence="3 4">
    <name type="scientific">Oculimacula yallundae</name>
    <dbReference type="NCBI Taxonomy" id="86028"/>
    <lineage>
        <taxon>Eukaryota</taxon>
        <taxon>Fungi</taxon>
        <taxon>Dikarya</taxon>
        <taxon>Ascomycota</taxon>
        <taxon>Pezizomycotina</taxon>
        <taxon>Leotiomycetes</taxon>
        <taxon>Helotiales</taxon>
        <taxon>Ploettnerulaceae</taxon>
        <taxon>Oculimacula</taxon>
    </lineage>
</organism>
<proteinExistence type="predicted"/>
<comment type="caution">
    <text evidence="3">The sequence shown here is derived from an EMBL/GenBank/DDBJ whole genome shotgun (WGS) entry which is preliminary data.</text>
</comment>
<keyword evidence="2" id="KW-0812">Transmembrane</keyword>
<dbReference type="Proteomes" id="UP001595075">
    <property type="component" value="Unassembled WGS sequence"/>
</dbReference>
<name>A0ABR4BU46_9HELO</name>
<evidence type="ECO:0000256" key="2">
    <source>
        <dbReference type="SAM" id="Phobius"/>
    </source>
</evidence>
<evidence type="ECO:0000313" key="3">
    <source>
        <dbReference type="EMBL" id="KAL2060574.1"/>
    </source>
</evidence>
<reference evidence="3 4" key="1">
    <citation type="journal article" date="2024" name="Commun. Biol.">
        <title>Comparative genomic analysis of thermophilic fungi reveals convergent evolutionary adaptations and gene losses.</title>
        <authorList>
            <person name="Steindorff A.S."/>
            <person name="Aguilar-Pontes M.V."/>
            <person name="Robinson A.J."/>
            <person name="Andreopoulos B."/>
            <person name="LaButti K."/>
            <person name="Kuo A."/>
            <person name="Mondo S."/>
            <person name="Riley R."/>
            <person name="Otillar R."/>
            <person name="Haridas S."/>
            <person name="Lipzen A."/>
            <person name="Grimwood J."/>
            <person name="Schmutz J."/>
            <person name="Clum A."/>
            <person name="Reid I.D."/>
            <person name="Moisan M.C."/>
            <person name="Butler G."/>
            <person name="Nguyen T.T.M."/>
            <person name="Dewar K."/>
            <person name="Conant G."/>
            <person name="Drula E."/>
            <person name="Henrissat B."/>
            <person name="Hansel C."/>
            <person name="Singer S."/>
            <person name="Hutchinson M.I."/>
            <person name="de Vries R.P."/>
            <person name="Natvig D.O."/>
            <person name="Powell A.J."/>
            <person name="Tsang A."/>
            <person name="Grigoriev I.V."/>
        </authorList>
    </citation>
    <scope>NUCLEOTIDE SEQUENCE [LARGE SCALE GENOMIC DNA]</scope>
    <source>
        <strain evidence="3 4">CBS 494.80</strain>
    </source>
</reference>
<dbReference type="EMBL" id="JAZHXI010000021">
    <property type="protein sequence ID" value="KAL2060574.1"/>
    <property type="molecule type" value="Genomic_DNA"/>
</dbReference>
<keyword evidence="2" id="KW-1133">Transmembrane helix</keyword>
<keyword evidence="2" id="KW-0472">Membrane</keyword>
<accession>A0ABR4BU46</accession>
<keyword evidence="4" id="KW-1185">Reference proteome</keyword>
<evidence type="ECO:0000256" key="1">
    <source>
        <dbReference type="SAM" id="MobiDB-lite"/>
    </source>
</evidence>
<protein>
    <submittedName>
        <fullName evidence="3">Uncharacterized protein</fullName>
    </submittedName>
</protein>